<dbReference type="InterPro" id="IPR013078">
    <property type="entry name" value="His_Pase_superF_clade-1"/>
</dbReference>
<organism evidence="3 4">
    <name type="scientific">Ruminococcus flavefaciens</name>
    <dbReference type="NCBI Taxonomy" id="1265"/>
    <lineage>
        <taxon>Bacteria</taxon>
        <taxon>Bacillati</taxon>
        <taxon>Bacillota</taxon>
        <taxon>Clostridia</taxon>
        <taxon>Eubacteriales</taxon>
        <taxon>Oscillospiraceae</taxon>
        <taxon>Ruminococcus</taxon>
    </lineage>
</organism>
<dbReference type="AlphaFoldDB" id="A0A1M7GCI4"/>
<dbReference type="Gene3D" id="3.40.50.1240">
    <property type="entry name" value="Phosphoglycerate mutase-like"/>
    <property type="match status" value="1"/>
</dbReference>
<dbReference type="CDD" id="cd07067">
    <property type="entry name" value="HP_PGM_like"/>
    <property type="match status" value="1"/>
</dbReference>
<dbReference type="GO" id="GO:0016791">
    <property type="term" value="F:phosphatase activity"/>
    <property type="evidence" value="ECO:0007669"/>
    <property type="project" value="TreeGrafter"/>
</dbReference>
<gene>
    <name evidence="3" type="ORF">SAMN04487860_101214</name>
</gene>
<evidence type="ECO:0000313" key="4">
    <source>
        <dbReference type="Proteomes" id="UP000184394"/>
    </source>
</evidence>
<feature type="active site" description="Tele-phosphohistidine intermediate" evidence="1">
    <location>
        <position position="10"/>
    </location>
</feature>
<dbReference type="PANTHER" id="PTHR48100:SF1">
    <property type="entry name" value="HISTIDINE PHOSPHATASE FAMILY PROTEIN-RELATED"/>
    <property type="match status" value="1"/>
</dbReference>
<dbReference type="RefSeq" id="WP_072947872.1">
    <property type="nucleotide sequence ID" value="NZ_FRCT01000001.1"/>
</dbReference>
<reference evidence="3 4" key="1">
    <citation type="submission" date="2016-11" db="EMBL/GenBank/DDBJ databases">
        <authorList>
            <person name="Jaros S."/>
            <person name="Januszkiewicz K."/>
            <person name="Wedrychowicz H."/>
        </authorList>
    </citation>
    <scope>NUCLEOTIDE SEQUENCE [LARGE SCALE GENOMIC DNA]</scope>
    <source>
        <strain evidence="3 4">Y1</strain>
    </source>
</reference>
<sequence length="207" mass="23687">MSRKIYFTRHGETEDNVISKLSTLPPGPSLTQRGRDQAEELKKNLADLKISKIYSSPLIRAVETSEIINQKYNVEIVRDKRLSELLVGDKEGRNDDKVFEELDVVWKEWSLNNNLSVEAGRNGETAQQVLERGGEFLDELIKSDEDDVLIVAHSGILELLLGHKCCNLEPIFCYENWFRNCQIVETEVRGDSIFCTKWGDMEIPEAK</sequence>
<dbReference type="Pfam" id="PF00300">
    <property type="entry name" value="His_Phos_1"/>
    <property type="match status" value="1"/>
</dbReference>
<feature type="active site" description="Proton donor/acceptor" evidence="1">
    <location>
        <position position="84"/>
    </location>
</feature>
<name>A0A1M7GCI4_RUMFL</name>
<evidence type="ECO:0000256" key="1">
    <source>
        <dbReference type="PIRSR" id="PIRSR613078-1"/>
    </source>
</evidence>
<proteinExistence type="predicted"/>
<dbReference type="InterPro" id="IPR050275">
    <property type="entry name" value="PGM_Phosphatase"/>
</dbReference>
<dbReference type="InterPro" id="IPR029033">
    <property type="entry name" value="His_PPase_superfam"/>
</dbReference>
<dbReference type="GO" id="GO:0005737">
    <property type="term" value="C:cytoplasm"/>
    <property type="evidence" value="ECO:0007669"/>
    <property type="project" value="TreeGrafter"/>
</dbReference>
<accession>A0A1M7GCI4</accession>
<dbReference type="SUPFAM" id="SSF53254">
    <property type="entry name" value="Phosphoglycerate mutase-like"/>
    <property type="match status" value="1"/>
</dbReference>
<protein>
    <submittedName>
        <fullName evidence="3">Adenosylcobalamin phosphatase</fullName>
    </submittedName>
</protein>
<evidence type="ECO:0000313" key="3">
    <source>
        <dbReference type="EMBL" id="SHM14000.1"/>
    </source>
</evidence>
<dbReference type="OrthoDB" id="9781415at2"/>
<dbReference type="SMART" id="SM00855">
    <property type="entry name" value="PGAM"/>
    <property type="match status" value="1"/>
</dbReference>
<dbReference type="EMBL" id="FRCT01000001">
    <property type="protein sequence ID" value="SHM14000.1"/>
    <property type="molecule type" value="Genomic_DNA"/>
</dbReference>
<evidence type="ECO:0000256" key="2">
    <source>
        <dbReference type="PIRSR" id="PIRSR613078-2"/>
    </source>
</evidence>
<dbReference type="Proteomes" id="UP000184394">
    <property type="component" value="Unassembled WGS sequence"/>
</dbReference>
<dbReference type="PANTHER" id="PTHR48100">
    <property type="entry name" value="BROAD-SPECIFICITY PHOSPHATASE YOR283W-RELATED"/>
    <property type="match status" value="1"/>
</dbReference>
<feature type="binding site" evidence="2">
    <location>
        <begin position="9"/>
        <end position="16"/>
    </location>
    <ligand>
        <name>substrate</name>
    </ligand>
</feature>
<feature type="binding site" evidence="2">
    <location>
        <position position="60"/>
    </location>
    <ligand>
        <name>substrate</name>
    </ligand>
</feature>